<dbReference type="OrthoDB" id="2193759at2759"/>
<dbReference type="InParanoid" id="A0A0B2UH58"/>
<protein>
    <submittedName>
        <fullName evidence="1">Uncharacterized protein</fullName>
    </submittedName>
</protein>
<organism evidence="1 2">
    <name type="scientific">Ordospora colligata OC4</name>
    <dbReference type="NCBI Taxonomy" id="1354746"/>
    <lineage>
        <taxon>Eukaryota</taxon>
        <taxon>Fungi</taxon>
        <taxon>Fungi incertae sedis</taxon>
        <taxon>Microsporidia</taxon>
        <taxon>Ordosporidae</taxon>
        <taxon>Ordospora</taxon>
    </lineage>
</organism>
<dbReference type="GeneID" id="26260896"/>
<dbReference type="VEuPathDB" id="MicrosporidiaDB:M896_010530"/>
<dbReference type="EMBL" id="JOKQ01000001">
    <property type="protein sequence ID" value="KHN70401.1"/>
    <property type="molecule type" value="Genomic_DNA"/>
</dbReference>
<keyword evidence="2" id="KW-1185">Reference proteome</keyword>
<dbReference type="HOGENOM" id="CLU_047996_0_0_1"/>
<evidence type="ECO:0000313" key="1">
    <source>
        <dbReference type="EMBL" id="KHN70401.1"/>
    </source>
</evidence>
<proteinExistence type="predicted"/>
<dbReference type="AlphaFoldDB" id="A0A0B2UH58"/>
<gene>
    <name evidence="1" type="ORF">M896_010530</name>
</gene>
<comment type="caution">
    <text evidence="1">The sequence shown here is derived from an EMBL/GenBank/DDBJ whole genome shotgun (WGS) entry which is preliminary data.</text>
</comment>
<accession>A0A0B2UH58</accession>
<evidence type="ECO:0000313" key="2">
    <source>
        <dbReference type="Proteomes" id="UP000031056"/>
    </source>
</evidence>
<dbReference type="Proteomes" id="UP000031056">
    <property type="component" value="Unassembled WGS sequence"/>
</dbReference>
<dbReference type="Pfam" id="PF17023">
    <property type="entry name" value="DUF5098"/>
    <property type="match status" value="1"/>
</dbReference>
<dbReference type="RefSeq" id="XP_014564443.1">
    <property type="nucleotide sequence ID" value="XM_014708957.1"/>
</dbReference>
<dbReference type="InterPro" id="IPR031505">
    <property type="entry name" value="DUF5098"/>
</dbReference>
<reference evidence="1 2" key="1">
    <citation type="journal article" date="2014" name="MBio">
        <title>The Ordospora colligata genome; evolution of extreme reduction in microsporidia and host-to-parasite horizontal gene transfer.</title>
        <authorList>
            <person name="Pombert J.-F."/>
            <person name="Haag K.L."/>
            <person name="Beidas S."/>
            <person name="Ebert D."/>
            <person name="Keeling P.J."/>
        </authorList>
    </citation>
    <scope>NUCLEOTIDE SEQUENCE [LARGE SCALE GENOMIC DNA]</scope>
    <source>
        <strain evidence="1 2">OC4</strain>
    </source>
</reference>
<name>A0A0B2UH58_9MICR</name>
<sequence length="459" mass="53118">MEDIESIKDVCMAQKSKCVYFKGYLEHAIQASRRASEILFRVIQIPRDIQWNDALLTQCVEMCEKQQVVLDDFCALCGNTVMKELEELVSRIDSGIRSIEEEMQMVYEKSVESLKKLREAKDKHVDAWVSGKHDPWITESELRIAIKKVLISDNEACSAIRMKMDRFNALLQDVSGEFRSLVTRFAQKQKQMYTDLASITYIDLDMHTSVEKFFDAKSDLIQEVKLENNNNLKINDKIEDSFETLIEGMSKELSVRNIVVRKSIAVVNASLCKIKKGYSGDWMQAYMVVTSTKHVHFLEVYALIEEFMHEKDKRKLLLCINQLEDASISECERAVFEINDVMSKELARCRLNPVISLKSCENVYELVKEKKTIMINRKRQSGFASFFGICELKVRFFTLSSALEMDHALNTNAEVLVEDDIYTASDLKIEEECLNVDVHNEVEFRILLKEENPWVRDVN</sequence>